<feature type="transmembrane region" description="Helical" evidence="6">
    <location>
        <begin position="133"/>
        <end position="157"/>
    </location>
</feature>
<feature type="transmembrane region" description="Helical" evidence="6">
    <location>
        <begin position="609"/>
        <end position="628"/>
    </location>
</feature>
<evidence type="ECO:0008006" key="9">
    <source>
        <dbReference type="Google" id="ProtNLM"/>
    </source>
</evidence>
<evidence type="ECO:0000256" key="5">
    <source>
        <dbReference type="SAM" id="MobiDB-lite"/>
    </source>
</evidence>
<dbReference type="PANTHER" id="PTHR23507:SF8">
    <property type="entry name" value="MFS GENERAL SUBSTRATE TRANSPORTER"/>
    <property type="match status" value="1"/>
</dbReference>
<evidence type="ECO:0000256" key="2">
    <source>
        <dbReference type="ARBA" id="ARBA00022692"/>
    </source>
</evidence>
<organism evidence="7 8">
    <name type="scientific">Phyllosticta citrichinensis</name>
    <dbReference type="NCBI Taxonomy" id="1130410"/>
    <lineage>
        <taxon>Eukaryota</taxon>
        <taxon>Fungi</taxon>
        <taxon>Dikarya</taxon>
        <taxon>Ascomycota</taxon>
        <taxon>Pezizomycotina</taxon>
        <taxon>Dothideomycetes</taxon>
        <taxon>Dothideomycetes incertae sedis</taxon>
        <taxon>Botryosphaeriales</taxon>
        <taxon>Phyllostictaceae</taxon>
        <taxon>Phyllosticta</taxon>
    </lineage>
</organism>
<evidence type="ECO:0000256" key="6">
    <source>
        <dbReference type="SAM" id="Phobius"/>
    </source>
</evidence>
<feature type="region of interest" description="Disordered" evidence="5">
    <location>
        <begin position="295"/>
        <end position="350"/>
    </location>
</feature>
<feature type="region of interest" description="Disordered" evidence="5">
    <location>
        <begin position="541"/>
        <end position="566"/>
    </location>
</feature>
<name>A0ABR1XJ70_9PEZI</name>
<evidence type="ECO:0000313" key="8">
    <source>
        <dbReference type="Proteomes" id="UP001456524"/>
    </source>
</evidence>
<dbReference type="Proteomes" id="UP001456524">
    <property type="component" value="Unassembled WGS sequence"/>
</dbReference>
<dbReference type="Gene3D" id="1.20.1250.20">
    <property type="entry name" value="MFS general substrate transporter like domains"/>
    <property type="match status" value="2"/>
</dbReference>
<keyword evidence="4 6" id="KW-0472">Membrane</keyword>
<dbReference type="Pfam" id="PF07690">
    <property type="entry name" value="MFS_1"/>
    <property type="match status" value="1"/>
</dbReference>
<sequence>MYNDSLRSAVDGAEGESRETGNSTGSGRGSSSGARARKQHHWHPKFSSSWRNAFSGARSSSSSTTSTKNTSKSIIPLLLLLALATLSTRLFSLPLNRVIESRYCAAYYHSSPSQPPPPEEQCKIDWVQRRLAWLQGIIETAVIGVDLGVVVPAAWVGDRWKERGRGRRVVLAANLLGWAGVVLWVVIVGHLDGVLPVSAMAAAPFFALIGGHDCVLNSAVFAIVTDLTDDLVQRTSDIAYVTSVNYVVSLFGPSLASAAMTVNLWLPFYLSIAFLIAALPVVYFLPLDNGHSHASCAKKASSSSTAAKRDDEDDNEDDDIEAAPLLRTASSSSSSSSPSSSPPSPPLPLKARLTHLSQKRPRFLLLLVSFLLTSLASSNTHLLPQYMSARYQRSFASVGPLLSLKAATNIVLLTLVVPVGMRVLLRRRRERRRRRRRRCATIPELDRRDQGDSEDDDDNDGDAGGGGDGGKGRGNTHTTQTITLNIDAALLSLLISVLGALCIAAAPSVPLLIAALLIYALGSALPVFTMALVDAVDHGGNDDDDDHDDASSASPSREVPHDRSRSSSATARVYTVIMVVKTIGSLVGAPLMTAVWVAGIGVGGAGLGMPFWVSAALYLCAMGVIWCLKL</sequence>
<accession>A0ABR1XJ70</accession>
<feature type="transmembrane region" description="Helical" evidence="6">
    <location>
        <begin position="488"/>
        <end position="506"/>
    </location>
</feature>
<feature type="transmembrane region" description="Helical" evidence="6">
    <location>
        <begin position="74"/>
        <end position="92"/>
    </location>
</feature>
<feature type="transmembrane region" description="Helical" evidence="6">
    <location>
        <begin position="237"/>
        <end position="260"/>
    </location>
</feature>
<protein>
    <recommendedName>
        <fullName evidence="9">Major facilitator superfamily transporter</fullName>
    </recommendedName>
</protein>
<gene>
    <name evidence="7" type="ORF">IWX90DRAFT_317448</name>
</gene>
<evidence type="ECO:0000313" key="7">
    <source>
        <dbReference type="EMBL" id="KAK8157206.1"/>
    </source>
</evidence>
<feature type="transmembrane region" description="Helical" evidence="6">
    <location>
        <begin position="266"/>
        <end position="285"/>
    </location>
</feature>
<feature type="region of interest" description="Disordered" evidence="5">
    <location>
        <begin position="1"/>
        <end position="43"/>
    </location>
</feature>
<dbReference type="InterPro" id="IPR011701">
    <property type="entry name" value="MFS"/>
</dbReference>
<feature type="compositionally biased region" description="Acidic residues" evidence="5">
    <location>
        <begin position="452"/>
        <end position="461"/>
    </location>
</feature>
<dbReference type="PANTHER" id="PTHR23507">
    <property type="entry name" value="ZGC:174356"/>
    <property type="match status" value="1"/>
</dbReference>
<feature type="region of interest" description="Disordered" evidence="5">
    <location>
        <begin position="441"/>
        <end position="476"/>
    </location>
</feature>
<evidence type="ECO:0000256" key="4">
    <source>
        <dbReference type="ARBA" id="ARBA00023136"/>
    </source>
</evidence>
<feature type="compositionally biased region" description="Gly residues" evidence="5">
    <location>
        <begin position="462"/>
        <end position="473"/>
    </location>
</feature>
<feature type="transmembrane region" description="Helical" evidence="6">
    <location>
        <begin position="402"/>
        <end position="425"/>
    </location>
</feature>
<feature type="compositionally biased region" description="Low complexity" evidence="5">
    <location>
        <begin position="295"/>
        <end position="306"/>
    </location>
</feature>
<dbReference type="SUPFAM" id="SSF103473">
    <property type="entry name" value="MFS general substrate transporter"/>
    <property type="match status" value="1"/>
</dbReference>
<feature type="compositionally biased region" description="Low complexity" evidence="5">
    <location>
        <begin position="330"/>
        <end position="339"/>
    </location>
</feature>
<feature type="transmembrane region" description="Helical" evidence="6">
    <location>
        <begin position="512"/>
        <end position="533"/>
    </location>
</feature>
<evidence type="ECO:0000256" key="3">
    <source>
        <dbReference type="ARBA" id="ARBA00022989"/>
    </source>
</evidence>
<reference evidence="7 8" key="1">
    <citation type="journal article" date="2022" name="G3 (Bethesda)">
        <title>Enemy or ally: a genomic approach to elucidate the lifestyle of Phyllosticta citrichinaensis.</title>
        <authorList>
            <person name="Buijs V.A."/>
            <person name="Groenewald J.Z."/>
            <person name="Haridas S."/>
            <person name="LaButti K.M."/>
            <person name="Lipzen A."/>
            <person name="Martin F.M."/>
            <person name="Barry K."/>
            <person name="Grigoriev I.V."/>
            <person name="Crous P.W."/>
            <person name="Seidl M.F."/>
        </authorList>
    </citation>
    <scope>NUCLEOTIDE SEQUENCE [LARGE SCALE GENOMIC DNA]</scope>
    <source>
        <strain evidence="7 8">CBS 129764</strain>
    </source>
</reference>
<feature type="transmembrane region" description="Helical" evidence="6">
    <location>
        <begin position="363"/>
        <end position="382"/>
    </location>
</feature>
<dbReference type="InterPro" id="IPR036259">
    <property type="entry name" value="MFS_trans_sf"/>
</dbReference>
<proteinExistence type="predicted"/>
<comment type="subcellular location">
    <subcellularLocation>
        <location evidence="1">Membrane</location>
        <topology evidence="1">Multi-pass membrane protein</topology>
    </subcellularLocation>
</comment>
<feature type="transmembrane region" description="Helical" evidence="6">
    <location>
        <begin position="573"/>
        <end position="597"/>
    </location>
</feature>
<evidence type="ECO:0000256" key="1">
    <source>
        <dbReference type="ARBA" id="ARBA00004141"/>
    </source>
</evidence>
<dbReference type="EMBL" id="JBBWUH010000009">
    <property type="protein sequence ID" value="KAK8157206.1"/>
    <property type="molecule type" value="Genomic_DNA"/>
</dbReference>
<comment type="caution">
    <text evidence="7">The sequence shown here is derived from an EMBL/GenBank/DDBJ whole genome shotgun (WGS) entry which is preliminary data.</text>
</comment>
<keyword evidence="8" id="KW-1185">Reference proteome</keyword>
<feature type="transmembrane region" description="Helical" evidence="6">
    <location>
        <begin position="203"/>
        <end position="225"/>
    </location>
</feature>
<feature type="transmembrane region" description="Helical" evidence="6">
    <location>
        <begin position="169"/>
        <end position="191"/>
    </location>
</feature>
<feature type="compositionally biased region" description="Acidic residues" evidence="5">
    <location>
        <begin position="311"/>
        <end position="321"/>
    </location>
</feature>
<keyword evidence="3 6" id="KW-1133">Transmembrane helix</keyword>
<keyword evidence="2 6" id="KW-0812">Transmembrane</keyword>